<keyword evidence="7 11" id="KW-1133">Transmembrane helix</keyword>
<dbReference type="EMBL" id="KQ085920">
    <property type="protein sequence ID" value="KLO16129.1"/>
    <property type="molecule type" value="Genomic_DNA"/>
</dbReference>
<keyword evidence="14" id="KW-1185">Reference proteome</keyword>
<dbReference type="PANTHER" id="PTHR28012:SF1">
    <property type="entry name" value="NUCLEAR FUSION PROTEIN KAR5"/>
    <property type="match status" value="1"/>
</dbReference>
<proteinExistence type="inferred from homology"/>
<feature type="signal peptide" evidence="12">
    <location>
        <begin position="1"/>
        <end position="25"/>
    </location>
</feature>
<evidence type="ECO:0000256" key="3">
    <source>
        <dbReference type="ARBA" id="ARBA00022459"/>
    </source>
</evidence>
<evidence type="ECO:0000256" key="7">
    <source>
        <dbReference type="ARBA" id="ARBA00022989"/>
    </source>
</evidence>
<evidence type="ECO:0008006" key="15">
    <source>
        <dbReference type="Google" id="ProtNLM"/>
    </source>
</evidence>
<accession>A0A0H2RWC1</accession>
<keyword evidence="5 11" id="KW-0732">Signal</keyword>
<feature type="transmembrane region" description="Helical" evidence="11">
    <location>
        <begin position="498"/>
        <end position="515"/>
    </location>
</feature>
<reference evidence="13 14" key="1">
    <citation type="submission" date="2015-04" db="EMBL/GenBank/DDBJ databases">
        <title>Complete genome sequence of Schizopora paradoxa KUC8140, a cosmopolitan wood degrader in East Asia.</title>
        <authorList>
            <consortium name="DOE Joint Genome Institute"/>
            <person name="Min B."/>
            <person name="Park H."/>
            <person name="Jang Y."/>
            <person name="Kim J.-J."/>
            <person name="Kim K.H."/>
            <person name="Pangilinan J."/>
            <person name="Lipzen A."/>
            <person name="Riley R."/>
            <person name="Grigoriev I.V."/>
            <person name="Spatafora J.W."/>
            <person name="Choi I.-G."/>
        </authorList>
    </citation>
    <scope>NUCLEOTIDE SEQUENCE [LARGE SCALE GENOMIC DNA]</scope>
    <source>
        <strain evidence="13 14">KUC8140</strain>
    </source>
</reference>
<dbReference type="PANTHER" id="PTHR28012">
    <property type="entry name" value="NUCLEAR FUSION PROTEIN KAR5"/>
    <property type="match status" value="1"/>
</dbReference>
<sequence>MRVTRARQSLLAQSIILLCVEMVAGGRHELEAGVLRSERESTSTFHSLDALRSSDRPVDSGHSHFNDMILNMRALDSISKKSDCFHKAATILRQSCANHDPDEDERVRASISMALCELSIARHHSIPMECAAFSALGNADMLDQSHQDTSLCVEALSRSAQHWSSFSGYMREIPQLCVAFQRWHDFDIAKSIYHNVTVEKLSLLHTLKEAEARRANQNLQWLQHLAELHQVTGEMNGVTVALESIRYKFSEDLDGITQIILNDLTDIVNRFGQVEEDLRQTVTNKVTLIESALSTHLYQDLLQVSSSLDTILAQHSSDLSMRSSAIEHRLATGLETLLASVNERDKWLNRQVSEISTVVQDVTMKLTTASGDVGLLSRNAREASAILEKQFHQAVISNQLQQRTTRGFVELSRAMEEFINQTHQELRTLNETVSILHRTPFPLHHYGWPFAWPRLSFHGLAVIAFEGMSHPSLRYIVIEVLVLSMVPLIRLFLAALRVSLFSMFRVGLALFGFIFRRSLKMAGR</sequence>
<evidence type="ECO:0000256" key="9">
    <source>
        <dbReference type="ARBA" id="ARBA00023180"/>
    </source>
</evidence>
<evidence type="ECO:0000313" key="14">
    <source>
        <dbReference type="Proteomes" id="UP000053477"/>
    </source>
</evidence>
<evidence type="ECO:0000313" key="13">
    <source>
        <dbReference type="EMBL" id="KLO16129.1"/>
    </source>
</evidence>
<keyword evidence="8 11" id="KW-0472">Membrane</keyword>
<name>A0A0H2RWC1_9AGAM</name>
<comment type="function">
    <text evidence="1 11">Required for nuclear membrane fusion during karyogamy.</text>
</comment>
<keyword evidence="10 11" id="KW-0539">Nucleus</keyword>
<evidence type="ECO:0000256" key="12">
    <source>
        <dbReference type="SAM" id="SignalP"/>
    </source>
</evidence>
<keyword evidence="6 11" id="KW-0256">Endoplasmic reticulum</keyword>
<dbReference type="GO" id="GO:0005789">
    <property type="term" value="C:endoplasmic reticulum membrane"/>
    <property type="evidence" value="ECO:0007669"/>
    <property type="project" value="UniProtKB-SubCell"/>
</dbReference>
<evidence type="ECO:0000256" key="10">
    <source>
        <dbReference type="ARBA" id="ARBA00023242"/>
    </source>
</evidence>
<dbReference type="Proteomes" id="UP000053477">
    <property type="component" value="Unassembled WGS sequence"/>
</dbReference>
<keyword evidence="4 11" id="KW-0812">Transmembrane</keyword>
<protein>
    <recommendedName>
        <fullName evidence="15">Nuclear fusion protein KAR5</fullName>
    </recommendedName>
</protein>
<evidence type="ECO:0000256" key="4">
    <source>
        <dbReference type="ARBA" id="ARBA00022692"/>
    </source>
</evidence>
<comment type="subcellular location">
    <subcellularLocation>
        <location evidence="11">Endoplasmic reticulum membrane</location>
    </subcellularLocation>
    <subcellularLocation>
        <location evidence="11">Nucleus membrane</location>
    </subcellularLocation>
</comment>
<comment type="similarity">
    <text evidence="2 11">Belongs to the KAR5 family.</text>
</comment>
<evidence type="ECO:0000256" key="6">
    <source>
        <dbReference type="ARBA" id="ARBA00022824"/>
    </source>
</evidence>
<evidence type="ECO:0000256" key="11">
    <source>
        <dbReference type="RuleBase" id="RU368082"/>
    </source>
</evidence>
<dbReference type="InterPro" id="IPR007292">
    <property type="entry name" value="Nuclear_fusion_Kar5"/>
</dbReference>
<dbReference type="GO" id="GO:0000742">
    <property type="term" value="P:karyogamy involved in conjugation with cellular fusion"/>
    <property type="evidence" value="ECO:0007669"/>
    <property type="project" value="UniProtKB-UniRule"/>
</dbReference>
<organism evidence="13 14">
    <name type="scientific">Schizopora paradoxa</name>
    <dbReference type="NCBI Taxonomy" id="27342"/>
    <lineage>
        <taxon>Eukaryota</taxon>
        <taxon>Fungi</taxon>
        <taxon>Dikarya</taxon>
        <taxon>Basidiomycota</taxon>
        <taxon>Agaricomycotina</taxon>
        <taxon>Agaricomycetes</taxon>
        <taxon>Hymenochaetales</taxon>
        <taxon>Schizoporaceae</taxon>
        <taxon>Schizopora</taxon>
    </lineage>
</organism>
<dbReference type="GO" id="GO:0031965">
    <property type="term" value="C:nuclear membrane"/>
    <property type="evidence" value="ECO:0007669"/>
    <property type="project" value="UniProtKB-SubCell"/>
</dbReference>
<evidence type="ECO:0000256" key="5">
    <source>
        <dbReference type="ARBA" id="ARBA00022729"/>
    </source>
</evidence>
<evidence type="ECO:0000256" key="2">
    <source>
        <dbReference type="ARBA" id="ARBA00010473"/>
    </source>
</evidence>
<dbReference type="Pfam" id="PF04163">
    <property type="entry name" value="Tht1"/>
    <property type="match status" value="1"/>
</dbReference>
<evidence type="ECO:0000256" key="8">
    <source>
        <dbReference type="ARBA" id="ARBA00023136"/>
    </source>
</evidence>
<feature type="chain" id="PRO_5005201835" description="Nuclear fusion protein KAR5" evidence="12">
    <location>
        <begin position="26"/>
        <end position="524"/>
    </location>
</feature>
<dbReference type="AlphaFoldDB" id="A0A0H2RWC1"/>
<keyword evidence="9" id="KW-0325">Glycoprotein</keyword>
<evidence type="ECO:0000256" key="1">
    <source>
        <dbReference type="ARBA" id="ARBA00003389"/>
    </source>
</evidence>
<dbReference type="InParanoid" id="A0A0H2RWC1"/>
<dbReference type="OrthoDB" id="5311848at2759"/>
<gene>
    <name evidence="13" type="ORF">SCHPADRAFT_870143</name>
</gene>
<dbReference type="GO" id="GO:0048288">
    <property type="term" value="P:nuclear membrane fusion involved in karyogamy"/>
    <property type="evidence" value="ECO:0007669"/>
    <property type="project" value="UniProtKB-UniRule"/>
</dbReference>
<keyword evidence="3 11" id="KW-0415">Karyogamy</keyword>